<keyword evidence="3" id="KW-1185">Reference proteome</keyword>
<proteinExistence type="predicted"/>
<comment type="caution">
    <text evidence="2">The sequence shown here is derived from an EMBL/GenBank/DDBJ whole genome shotgun (WGS) entry which is preliminary data.</text>
</comment>
<accession>A0AAV5MF56</accession>
<feature type="compositionally biased region" description="Low complexity" evidence="1">
    <location>
        <begin position="33"/>
        <end position="46"/>
    </location>
</feature>
<evidence type="ECO:0000313" key="2">
    <source>
        <dbReference type="EMBL" id="GKV47649.1"/>
    </source>
</evidence>
<dbReference type="Proteomes" id="UP001054252">
    <property type="component" value="Unassembled WGS sequence"/>
</dbReference>
<evidence type="ECO:0000313" key="3">
    <source>
        <dbReference type="Proteomes" id="UP001054252"/>
    </source>
</evidence>
<protein>
    <submittedName>
        <fullName evidence="2">Uncharacterized protein</fullName>
    </submittedName>
</protein>
<reference evidence="2 3" key="1">
    <citation type="journal article" date="2021" name="Commun. Biol.">
        <title>The genome of Shorea leprosula (Dipterocarpaceae) highlights the ecological relevance of drought in aseasonal tropical rainforests.</title>
        <authorList>
            <person name="Ng K.K.S."/>
            <person name="Kobayashi M.J."/>
            <person name="Fawcett J.A."/>
            <person name="Hatakeyama M."/>
            <person name="Paape T."/>
            <person name="Ng C.H."/>
            <person name="Ang C.C."/>
            <person name="Tnah L.H."/>
            <person name="Lee C.T."/>
            <person name="Nishiyama T."/>
            <person name="Sese J."/>
            <person name="O'Brien M.J."/>
            <person name="Copetti D."/>
            <person name="Mohd Noor M.I."/>
            <person name="Ong R.C."/>
            <person name="Putra M."/>
            <person name="Sireger I.Z."/>
            <person name="Indrioko S."/>
            <person name="Kosugi Y."/>
            <person name="Izuno A."/>
            <person name="Isagi Y."/>
            <person name="Lee S.L."/>
            <person name="Shimizu K.K."/>
        </authorList>
    </citation>
    <scope>NUCLEOTIDE SEQUENCE [LARGE SCALE GENOMIC DNA]</scope>
    <source>
        <strain evidence="2">214</strain>
    </source>
</reference>
<name>A0AAV5MF56_9ROSI</name>
<dbReference type="EMBL" id="BPVZ01000232">
    <property type="protein sequence ID" value="GKV47649.1"/>
    <property type="molecule type" value="Genomic_DNA"/>
</dbReference>
<gene>
    <name evidence="2" type="ORF">SLEP1_g54529</name>
</gene>
<evidence type="ECO:0000256" key="1">
    <source>
        <dbReference type="SAM" id="MobiDB-lite"/>
    </source>
</evidence>
<organism evidence="2 3">
    <name type="scientific">Rubroshorea leprosula</name>
    <dbReference type="NCBI Taxonomy" id="152421"/>
    <lineage>
        <taxon>Eukaryota</taxon>
        <taxon>Viridiplantae</taxon>
        <taxon>Streptophyta</taxon>
        <taxon>Embryophyta</taxon>
        <taxon>Tracheophyta</taxon>
        <taxon>Spermatophyta</taxon>
        <taxon>Magnoliopsida</taxon>
        <taxon>eudicotyledons</taxon>
        <taxon>Gunneridae</taxon>
        <taxon>Pentapetalae</taxon>
        <taxon>rosids</taxon>
        <taxon>malvids</taxon>
        <taxon>Malvales</taxon>
        <taxon>Dipterocarpaceae</taxon>
        <taxon>Rubroshorea</taxon>
    </lineage>
</organism>
<feature type="compositionally biased region" description="Low complexity" evidence="1">
    <location>
        <begin position="8"/>
        <end position="25"/>
    </location>
</feature>
<sequence length="46" mass="4878">MSSPSLHPPLSKTTAPLSSSSATLSSRRRNPRFTFSTSTPSLTSVL</sequence>
<dbReference type="AlphaFoldDB" id="A0AAV5MF56"/>
<feature type="region of interest" description="Disordered" evidence="1">
    <location>
        <begin position="1"/>
        <end position="46"/>
    </location>
</feature>